<dbReference type="EMBL" id="MEVL01000023">
    <property type="protein sequence ID" value="OGC60201.1"/>
    <property type="molecule type" value="Genomic_DNA"/>
</dbReference>
<sequence length="251" mass="27796">MAEKKTKAKAATIKKTVLAKLSIPTPEQLLEAGVHFGHLKRRWYPKMAPYIYTEKEGVHVFDLYKTREKLTEAAKFLQKTVSEGGKVVFVGTKKQAQEIVGREASRAGAFYLNKRWIGGLFTNFDSVKKNIEKMEDLSKKIKDNELSHYTKKEQLLAARELAKFESDIGGLKGMRELPQALVLASVRSEEIAAAEARHRKIPIVGIADTNADPSKVNYPIPGNDDASASIEIIIKTLADAVASGKRQTANS</sequence>
<evidence type="ECO:0000256" key="5">
    <source>
        <dbReference type="HAMAP-Rule" id="MF_00291"/>
    </source>
</evidence>
<keyword evidence="3 5" id="KW-0687">Ribonucleoprotein</keyword>
<reference evidence="6 7" key="1">
    <citation type="journal article" date="2016" name="Nat. Commun.">
        <title>Thousands of microbial genomes shed light on interconnected biogeochemical processes in an aquifer system.</title>
        <authorList>
            <person name="Anantharaman K."/>
            <person name="Brown C.T."/>
            <person name="Hug L.A."/>
            <person name="Sharon I."/>
            <person name="Castelle C.J."/>
            <person name="Probst A.J."/>
            <person name="Thomas B.C."/>
            <person name="Singh A."/>
            <person name="Wilkins M.J."/>
            <person name="Karaoz U."/>
            <person name="Brodie E.L."/>
            <person name="Williams K.H."/>
            <person name="Hubbard S.S."/>
            <person name="Banfield J.F."/>
        </authorList>
    </citation>
    <scope>NUCLEOTIDE SEQUENCE [LARGE SCALE GENOMIC DNA]</scope>
</reference>
<dbReference type="Pfam" id="PF00318">
    <property type="entry name" value="Ribosomal_S2"/>
    <property type="match status" value="1"/>
</dbReference>
<dbReference type="PRINTS" id="PR00395">
    <property type="entry name" value="RIBOSOMALS2"/>
</dbReference>
<protein>
    <recommendedName>
        <fullName evidence="4 5">Small ribosomal subunit protein uS2</fullName>
    </recommendedName>
</protein>
<comment type="similarity">
    <text evidence="1 5">Belongs to the universal ribosomal protein uS2 family.</text>
</comment>
<keyword evidence="2 5" id="KW-0689">Ribosomal protein</keyword>
<name>A0A1F4VSM9_UNCKA</name>
<organism evidence="6 7">
    <name type="scientific">candidate division WWE3 bacterium RIFCSPLOWO2_01_FULL_53_14</name>
    <dbReference type="NCBI Taxonomy" id="1802628"/>
    <lineage>
        <taxon>Bacteria</taxon>
        <taxon>Katanobacteria</taxon>
    </lineage>
</organism>
<evidence type="ECO:0000256" key="1">
    <source>
        <dbReference type="ARBA" id="ARBA00006242"/>
    </source>
</evidence>
<gene>
    <name evidence="5" type="primary">rpsB</name>
    <name evidence="6" type="ORF">A2890_00715</name>
</gene>
<dbReference type="GO" id="GO:0006412">
    <property type="term" value="P:translation"/>
    <property type="evidence" value="ECO:0007669"/>
    <property type="project" value="UniProtKB-UniRule"/>
</dbReference>
<dbReference type="GO" id="GO:0022627">
    <property type="term" value="C:cytosolic small ribosomal subunit"/>
    <property type="evidence" value="ECO:0007669"/>
    <property type="project" value="TreeGrafter"/>
</dbReference>
<dbReference type="Gene3D" id="1.10.287.610">
    <property type="entry name" value="Helix hairpin bin"/>
    <property type="match status" value="1"/>
</dbReference>
<dbReference type="PANTHER" id="PTHR12534:SF0">
    <property type="entry name" value="SMALL RIBOSOMAL SUBUNIT PROTEIN US2M"/>
    <property type="match status" value="1"/>
</dbReference>
<proteinExistence type="inferred from homology"/>
<evidence type="ECO:0000256" key="2">
    <source>
        <dbReference type="ARBA" id="ARBA00022980"/>
    </source>
</evidence>
<evidence type="ECO:0000313" key="7">
    <source>
        <dbReference type="Proteomes" id="UP000176967"/>
    </source>
</evidence>
<dbReference type="InterPro" id="IPR005706">
    <property type="entry name" value="Ribosomal_uS2_bac/mit/plastid"/>
</dbReference>
<comment type="caution">
    <text evidence="6">The sequence shown here is derived from an EMBL/GenBank/DDBJ whole genome shotgun (WGS) entry which is preliminary data.</text>
</comment>
<dbReference type="CDD" id="cd01425">
    <property type="entry name" value="RPS2"/>
    <property type="match status" value="1"/>
</dbReference>
<dbReference type="InterPro" id="IPR001865">
    <property type="entry name" value="Ribosomal_uS2"/>
</dbReference>
<dbReference type="Proteomes" id="UP000176967">
    <property type="component" value="Unassembled WGS sequence"/>
</dbReference>
<evidence type="ECO:0000256" key="4">
    <source>
        <dbReference type="ARBA" id="ARBA00035256"/>
    </source>
</evidence>
<dbReference type="GO" id="GO:0003735">
    <property type="term" value="F:structural constituent of ribosome"/>
    <property type="evidence" value="ECO:0007669"/>
    <property type="project" value="InterPro"/>
</dbReference>
<evidence type="ECO:0000313" key="6">
    <source>
        <dbReference type="EMBL" id="OGC60201.1"/>
    </source>
</evidence>
<dbReference type="InterPro" id="IPR023591">
    <property type="entry name" value="Ribosomal_uS2_flav_dom_sf"/>
</dbReference>
<dbReference type="HAMAP" id="MF_00291_B">
    <property type="entry name" value="Ribosomal_uS2_B"/>
    <property type="match status" value="1"/>
</dbReference>
<accession>A0A1F4VSM9</accession>
<dbReference type="STRING" id="1802628.A2890_00715"/>
<dbReference type="AlphaFoldDB" id="A0A1F4VSM9"/>
<dbReference type="NCBIfam" id="TIGR01011">
    <property type="entry name" value="rpsB_bact"/>
    <property type="match status" value="1"/>
</dbReference>
<evidence type="ECO:0000256" key="3">
    <source>
        <dbReference type="ARBA" id="ARBA00023274"/>
    </source>
</evidence>
<dbReference type="Gene3D" id="3.40.50.10490">
    <property type="entry name" value="Glucose-6-phosphate isomerase like protein, domain 1"/>
    <property type="match status" value="1"/>
</dbReference>
<dbReference type="SUPFAM" id="SSF52313">
    <property type="entry name" value="Ribosomal protein S2"/>
    <property type="match status" value="1"/>
</dbReference>
<dbReference type="PANTHER" id="PTHR12534">
    <property type="entry name" value="30S RIBOSOMAL PROTEIN S2 PROKARYOTIC AND ORGANELLAR"/>
    <property type="match status" value="1"/>
</dbReference>